<dbReference type="InterPro" id="IPR015410">
    <property type="entry name" value="DUF1985"/>
</dbReference>
<dbReference type="Pfam" id="PF09331">
    <property type="entry name" value="DUF1985"/>
    <property type="match status" value="1"/>
</dbReference>
<evidence type="ECO:0000256" key="2">
    <source>
        <dbReference type="ARBA" id="ARBA00022670"/>
    </source>
</evidence>
<dbReference type="EMBL" id="LR999455">
    <property type="protein sequence ID" value="CAE6074335.1"/>
    <property type="molecule type" value="Genomic_DNA"/>
</dbReference>
<dbReference type="GO" id="GO:0006508">
    <property type="term" value="P:proteolysis"/>
    <property type="evidence" value="ECO:0007669"/>
    <property type="project" value="UniProtKB-KW"/>
</dbReference>
<keyword evidence="3" id="KW-0378">Hydrolase</keyword>
<evidence type="ECO:0000256" key="3">
    <source>
        <dbReference type="ARBA" id="ARBA00022801"/>
    </source>
</evidence>
<dbReference type="Proteomes" id="UP000682877">
    <property type="component" value="Chromosome 5"/>
</dbReference>
<organism evidence="6 7">
    <name type="scientific">Arabidopsis arenosa</name>
    <name type="common">Sand rock-cress</name>
    <name type="synonym">Cardaminopsis arenosa</name>
    <dbReference type="NCBI Taxonomy" id="38785"/>
    <lineage>
        <taxon>Eukaryota</taxon>
        <taxon>Viridiplantae</taxon>
        <taxon>Streptophyta</taxon>
        <taxon>Embryophyta</taxon>
        <taxon>Tracheophyta</taxon>
        <taxon>Spermatophyta</taxon>
        <taxon>Magnoliopsida</taxon>
        <taxon>eudicotyledons</taxon>
        <taxon>Gunneridae</taxon>
        <taxon>Pentapetalae</taxon>
        <taxon>rosids</taxon>
        <taxon>malvids</taxon>
        <taxon>Brassicales</taxon>
        <taxon>Brassicaceae</taxon>
        <taxon>Camelineae</taxon>
        <taxon>Arabidopsis</taxon>
    </lineage>
</organism>
<reference evidence="6" key="1">
    <citation type="submission" date="2021-01" db="EMBL/GenBank/DDBJ databases">
        <authorList>
            <person name="Bezrukov I."/>
        </authorList>
    </citation>
    <scope>NUCLEOTIDE SEQUENCE</scope>
</reference>
<dbReference type="InterPro" id="IPR003653">
    <property type="entry name" value="Peptidase_C48_C"/>
</dbReference>
<evidence type="ECO:0000259" key="5">
    <source>
        <dbReference type="PROSITE" id="PS50600"/>
    </source>
</evidence>
<keyword evidence="7" id="KW-1185">Reference proteome</keyword>
<feature type="compositionally biased region" description="Polar residues" evidence="4">
    <location>
        <begin position="69"/>
        <end position="79"/>
    </location>
</feature>
<comment type="similarity">
    <text evidence="1">Belongs to the peptidase C48 family.</text>
</comment>
<feature type="compositionally biased region" description="Low complexity" evidence="4">
    <location>
        <begin position="86"/>
        <end position="99"/>
    </location>
</feature>
<proteinExistence type="inferred from homology"/>
<dbReference type="GO" id="GO:0008234">
    <property type="term" value="F:cysteine-type peptidase activity"/>
    <property type="evidence" value="ECO:0007669"/>
    <property type="project" value="InterPro"/>
</dbReference>
<keyword evidence="2" id="KW-0645">Protease</keyword>
<dbReference type="SUPFAM" id="SSF54001">
    <property type="entry name" value="Cysteine proteinases"/>
    <property type="match status" value="1"/>
</dbReference>
<gene>
    <name evidence="6" type="ORF">AARE701A_LOCUS12400</name>
</gene>
<dbReference type="PANTHER" id="PTHR48449">
    <property type="entry name" value="DUF1985 DOMAIN-CONTAINING PROTEIN"/>
    <property type="match status" value="1"/>
</dbReference>
<dbReference type="InterPro" id="IPR038765">
    <property type="entry name" value="Papain-like_cys_pep_sf"/>
</dbReference>
<feature type="region of interest" description="Disordered" evidence="4">
    <location>
        <begin position="69"/>
        <end position="99"/>
    </location>
</feature>
<dbReference type="Gene3D" id="3.40.395.10">
    <property type="entry name" value="Adenoviral Proteinase, Chain A"/>
    <property type="match status" value="1"/>
</dbReference>
<evidence type="ECO:0000313" key="7">
    <source>
        <dbReference type="Proteomes" id="UP000682877"/>
    </source>
</evidence>
<accession>A0A8S2AFB9</accession>
<evidence type="ECO:0000313" key="6">
    <source>
        <dbReference type="EMBL" id="CAE6074335.1"/>
    </source>
</evidence>
<dbReference type="PANTHER" id="PTHR48449:SF1">
    <property type="entry name" value="DUF1985 DOMAIN-CONTAINING PROTEIN"/>
    <property type="match status" value="1"/>
</dbReference>
<evidence type="ECO:0000256" key="1">
    <source>
        <dbReference type="ARBA" id="ARBA00005234"/>
    </source>
</evidence>
<protein>
    <recommendedName>
        <fullName evidence="5">Ubiquitin-like protease family profile domain-containing protein</fullName>
    </recommendedName>
</protein>
<feature type="domain" description="Ubiquitin-like protease family profile" evidence="5">
    <location>
        <begin position="832"/>
        <end position="1029"/>
    </location>
</feature>
<dbReference type="PROSITE" id="PS50600">
    <property type="entry name" value="ULP_PROTEASE"/>
    <property type="match status" value="1"/>
</dbReference>
<dbReference type="Pfam" id="PF02902">
    <property type="entry name" value="Peptidase_C48"/>
    <property type="match status" value="1"/>
</dbReference>
<evidence type="ECO:0000256" key="4">
    <source>
        <dbReference type="SAM" id="MobiDB-lite"/>
    </source>
</evidence>
<sequence>MVKTRNMWLRDAVSRVSGRTDKSNLQLPNCGSKNLSSFAETSLSYYCWLCALSFFSKFGRQRPDLLKATRNSSSPTCIDSSAHAGSHTPSVTSSVSVSASDTGTNASDIQINTLCPPDTASADAASSSSVSSSQDGLYAKDSLPSRLFQTDRAYISASVSIWHLILPSGAAQSHSEGEAPYWYTLFGRNENPIVIDIVSILKNSPTMPGWKKLHLVLIVIVEGILLCGTQPIRPSFPIVEMVKDFEFFFNYPWGRHAFERTVRMLKVGDKVRSQSHLLNKLKQHSLAIHGYPMAIQLLLFKSIPALLQYLPGADDLRTFLDKLVAVLPPLKTFHSENILQLENSKDIQEKLRLPVTFDGDQNVAVLVTLLDSGHRWYKADWVGGDASLQIAPARKRFAAEDCESTEIAKLKAALARISYQNAARYGKLKAKLLSEMYSLLGVNKDIPAANKYPLPWPRYAPHTCMMGSPCDPPASVDAVDGDLPSGSHESRQPVAYNKMLHTNLQNKGCTANGRDVGCQSYAQHPPPHVPTDGAIGDVATKVLGPLFPEPVPYSIGTPVVSATKVIVSDLPDQTNSPSPSVDSEKVDSVVSGVPQFSRLGVPSSGVQLVVYSRRSYMSVPLHPLKGSHVQGLDMSSPKPLGSLPLLPICEAAHATFDDALQRSPVLPTVPQPPPVPTSRGPILSTAYVSYVPLPVGDEDPPALPINVTAADSSVANHIIASPAQQLLSTTSPDGKALLAIKKLYFSPLPVHLRGLPADLTPTATNADLLFKGKRVENDLNVVHGGPTVKRKTPLSPISDVYIPFPDLNPRCVHKFKTILTAYNKKSYDLDGIDVPSHFFSDLYTPRKWVFKTHMDLMLRPFWRRWGSYLLSKRIVVLDSLLTQLLSTNYPTFCEAASPAAYRWHPLLDSYIDGSFGARTDKSMWFKDVDTVYAPMNWGNRHWVGLVISLVTRHIVILDPLVCSTTAQETRSYMDPLLKMLPYLIKAYCQLEDIPHVGDTPFTFSRKKGLAQNVRTGDCGPFAMKFIEMHSFDCTYQQMANITSPMVDKFRETQTVYPPHLPMDSLEDDSAVEIYRTLSSGSFRDLAPMLLVGKRQSALAFSPGVLQQLSLHEFFNNPDLVNEGSSFRKLFTKCVASSNPVAVYLEALRIACKEADLPKATTLLSTIVPFHEFACFAKGMFLIYLGSPTQGMEIISPLYTRVGSIARLHVIANVVYRHLRILHPLQRRDLGPFIAASKETMNLVFSREVLSSVDLSNFLCQSSMANLKLVCGLFYKCGIMSMLGEAVHIADMVIMQIVDMGPAHSGLYFSSYSYPVDDIPDCTYISCAADNVCEECFAFWYSLIIRSIC</sequence>
<name>A0A8S2AFB9_ARAAE</name>